<name>A0ABS8X179_9GAMM</name>
<feature type="transmembrane region" description="Helical" evidence="6">
    <location>
        <begin position="252"/>
        <end position="274"/>
    </location>
</feature>
<feature type="transmembrane region" description="Helical" evidence="6">
    <location>
        <begin position="219"/>
        <end position="240"/>
    </location>
</feature>
<dbReference type="PANTHER" id="PTHR39087:SF2">
    <property type="entry name" value="UPF0104 MEMBRANE PROTEIN MJ1595"/>
    <property type="match status" value="1"/>
</dbReference>
<sequence>MSKKKSHWLRHILGLTLTIICLGLIFKNVDFKGLKIALAQFHWMYLIPAVLSLLVGYSFRVIRWAIMLQSAGSKIKVRTCIAPFFGSFALNNVLPLRLGDAMRAFIFPSAIGVDKTTATSSLLIERLIDLMTLLACLLISLLIIKDTKLPSWLVHSIVSLVILGGTTFIFLLLFSAKIAKIITKWVNKYSDKETLVRKLLALCAKLLQDIALMSKSSVLLTLLGLSLLAWFFEAGLYLFVLMGFDLSKGLSLAVLIMAMVTLSTLFPSSPGYIGPFHLAAFTALTMLGGSTEQAASYAVLAHITLWLPITVIGGLVVLFTPELFRSVWRYSSKNNTVLTNH</sequence>
<protein>
    <submittedName>
        <fullName evidence="7">Flippase-like domain-containing protein</fullName>
    </submittedName>
</protein>
<comment type="caution">
    <text evidence="7">The sequence shown here is derived from an EMBL/GenBank/DDBJ whole genome shotgun (WGS) entry which is preliminary data.</text>
</comment>
<dbReference type="PANTHER" id="PTHR39087">
    <property type="entry name" value="UPF0104 MEMBRANE PROTEIN MJ1595"/>
    <property type="match status" value="1"/>
</dbReference>
<reference evidence="7 8" key="1">
    <citation type="journal article" date="2024" name="Pathogens">
        <title>Characterization of a Novel Species of Legionella Isolated from a Healthcare Facility: Legionella resiliens sp. nov.</title>
        <authorList>
            <person name="Cristino S."/>
            <person name="Pascale M.R."/>
            <person name="Marino F."/>
            <person name="Derelitto C."/>
            <person name="Salaris S."/>
            <person name="Orsini M."/>
            <person name="Squarzoni S."/>
            <person name="Grottola A."/>
            <person name="Girolamini L."/>
        </authorList>
    </citation>
    <scope>NUCLEOTIDE SEQUENCE [LARGE SCALE GENOMIC DNA]</scope>
    <source>
        <strain evidence="7 8">8cVS16</strain>
    </source>
</reference>
<evidence type="ECO:0000256" key="2">
    <source>
        <dbReference type="ARBA" id="ARBA00022475"/>
    </source>
</evidence>
<proteinExistence type="predicted"/>
<keyword evidence="5 6" id="KW-0472">Membrane</keyword>
<keyword evidence="4 6" id="KW-1133">Transmembrane helix</keyword>
<dbReference type="EMBL" id="JAJTND010000004">
    <property type="protein sequence ID" value="MCE3532508.1"/>
    <property type="molecule type" value="Genomic_DNA"/>
</dbReference>
<keyword evidence="3 6" id="KW-0812">Transmembrane</keyword>
<gene>
    <name evidence="7" type="ORF">LXO92_08970</name>
</gene>
<evidence type="ECO:0000256" key="4">
    <source>
        <dbReference type="ARBA" id="ARBA00022989"/>
    </source>
</evidence>
<evidence type="ECO:0000256" key="6">
    <source>
        <dbReference type="SAM" id="Phobius"/>
    </source>
</evidence>
<evidence type="ECO:0000313" key="7">
    <source>
        <dbReference type="EMBL" id="MCE3532508.1"/>
    </source>
</evidence>
<feature type="transmembrane region" description="Helical" evidence="6">
    <location>
        <begin position="150"/>
        <end position="174"/>
    </location>
</feature>
<feature type="transmembrane region" description="Helical" evidence="6">
    <location>
        <begin position="12"/>
        <end position="29"/>
    </location>
</feature>
<feature type="transmembrane region" description="Helical" evidence="6">
    <location>
        <begin position="294"/>
        <end position="319"/>
    </location>
</feature>
<dbReference type="InterPro" id="IPR022791">
    <property type="entry name" value="L-PG_synthase/AglD"/>
</dbReference>
<dbReference type="NCBIfam" id="TIGR00374">
    <property type="entry name" value="flippase-like domain"/>
    <property type="match status" value="1"/>
</dbReference>
<evidence type="ECO:0000256" key="5">
    <source>
        <dbReference type="ARBA" id="ARBA00023136"/>
    </source>
</evidence>
<keyword evidence="8" id="KW-1185">Reference proteome</keyword>
<dbReference type="Pfam" id="PF03706">
    <property type="entry name" value="LPG_synthase_TM"/>
    <property type="match status" value="1"/>
</dbReference>
<evidence type="ECO:0000256" key="1">
    <source>
        <dbReference type="ARBA" id="ARBA00004651"/>
    </source>
</evidence>
<evidence type="ECO:0000256" key="3">
    <source>
        <dbReference type="ARBA" id="ARBA00022692"/>
    </source>
</evidence>
<dbReference type="Proteomes" id="UP001320170">
    <property type="component" value="Unassembled WGS sequence"/>
</dbReference>
<comment type="subcellular location">
    <subcellularLocation>
        <location evidence="1">Cell membrane</location>
        <topology evidence="1">Multi-pass membrane protein</topology>
    </subcellularLocation>
</comment>
<dbReference type="RefSeq" id="WP_232890818.1">
    <property type="nucleotide sequence ID" value="NZ_JAJSPM010000005.1"/>
</dbReference>
<accession>A0ABS8X179</accession>
<feature type="transmembrane region" description="Helical" evidence="6">
    <location>
        <begin position="41"/>
        <end position="59"/>
    </location>
</feature>
<organism evidence="7 8">
    <name type="scientific">Legionella resiliens</name>
    <dbReference type="NCBI Taxonomy" id="2905958"/>
    <lineage>
        <taxon>Bacteria</taxon>
        <taxon>Pseudomonadati</taxon>
        <taxon>Pseudomonadota</taxon>
        <taxon>Gammaproteobacteria</taxon>
        <taxon>Legionellales</taxon>
        <taxon>Legionellaceae</taxon>
        <taxon>Legionella</taxon>
    </lineage>
</organism>
<evidence type="ECO:0000313" key="8">
    <source>
        <dbReference type="Proteomes" id="UP001320170"/>
    </source>
</evidence>
<feature type="transmembrane region" description="Helical" evidence="6">
    <location>
        <begin position="127"/>
        <end position="144"/>
    </location>
</feature>
<keyword evidence="2" id="KW-1003">Cell membrane</keyword>